<reference evidence="3" key="2">
    <citation type="submission" date="2009-03" db="EMBL/GenBank/DDBJ databases">
        <authorList>
            <person name="Gang L."/>
        </authorList>
    </citation>
    <scope>NUCLEOTIDE SEQUENCE</scope>
    <source>
        <strain evidence="3">Anhui</strain>
    </source>
</reference>
<proteinExistence type="evidence at transcript level"/>
<evidence type="ECO:0000313" key="3">
    <source>
        <dbReference type="EMBL" id="CAX73933.1"/>
    </source>
</evidence>
<keyword evidence="1" id="KW-0175">Coiled coil</keyword>
<dbReference type="EMBL" id="FN318204">
    <property type="protein sequence ID" value="CAX73933.1"/>
    <property type="molecule type" value="mRNA"/>
</dbReference>
<protein>
    <submittedName>
        <fullName evidence="3">Uncharacterized protein</fullName>
    </submittedName>
</protein>
<dbReference type="AlphaFoldDB" id="C1LGV5"/>
<name>C1LGV5_SCHJA</name>
<dbReference type="InterPro" id="IPR021442">
    <property type="entry name" value="DUF3091"/>
</dbReference>
<feature type="signal peptide" evidence="2">
    <location>
        <begin position="1"/>
        <end position="26"/>
    </location>
</feature>
<organism evidence="3">
    <name type="scientific">Schistosoma japonicum</name>
    <name type="common">Blood fluke</name>
    <dbReference type="NCBI Taxonomy" id="6182"/>
    <lineage>
        <taxon>Eukaryota</taxon>
        <taxon>Metazoa</taxon>
        <taxon>Spiralia</taxon>
        <taxon>Lophotrochozoa</taxon>
        <taxon>Platyhelminthes</taxon>
        <taxon>Trematoda</taxon>
        <taxon>Digenea</taxon>
        <taxon>Strigeidida</taxon>
        <taxon>Schistosomatoidea</taxon>
        <taxon>Schistosomatidae</taxon>
        <taxon>Schistosoma</taxon>
    </lineage>
</organism>
<reference evidence="3" key="1">
    <citation type="journal article" date="2009" name="Nature">
        <title>The Schistosoma japonicum genome reveals features of host-parasite interplay.</title>
        <authorList>
            <person name="Liu F."/>
            <person name="Zhou Y."/>
            <person name="Wang Z.Q."/>
            <person name="Lu G."/>
            <person name="Zheng H."/>
            <person name="Brindley P.J."/>
            <person name="McManus D.P."/>
            <person name="Blair D."/>
            <person name="Zhang Q.H."/>
            <person name="Zhong Y."/>
            <person name="Wang S."/>
            <person name="Han Z.G."/>
            <person name="Chen Z."/>
        </authorList>
    </citation>
    <scope>NUCLEOTIDE SEQUENCE</scope>
    <source>
        <strain evidence="3">Anhui</strain>
    </source>
</reference>
<evidence type="ECO:0000256" key="1">
    <source>
        <dbReference type="SAM" id="Coils"/>
    </source>
</evidence>
<feature type="chain" id="PRO_5002911630" evidence="2">
    <location>
        <begin position="27"/>
        <end position="220"/>
    </location>
</feature>
<keyword evidence="2" id="KW-0732">Signal</keyword>
<sequence length="220" mass="25714">MSTASSSSSLLYISVLLLVLIHSSIQEGFLDRQIKELKKEINDAEKKYNQSNLENNASITLFQHLFDGIMLENPNNTENIRKYVNCETHSKNKYFENKLHSYIRGLTQEINREYSNFSKTALEKLKQLKSELKPFLSDSEIEKMTCTVPKVVDEKYLDYLVRSIIKKSNKPFVMTFFNWKIDVLSLVLEEMKQPVMKQSTDLPSFAKKEKKRSVNKRKVE</sequence>
<feature type="coiled-coil region" evidence="1">
    <location>
        <begin position="27"/>
        <end position="54"/>
    </location>
</feature>
<evidence type="ECO:0000256" key="2">
    <source>
        <dbReference type="SAM" id="SignalP"/>
    </source>
</evidence>
<dbReference type="Pfam" id="PF11291">
    <property type="entry name" value="DUF3091"/>
    <property type="match status" value="1"/>
</dbReference>
<accession>C1LGV5</accession>